<name>A0A4S4DEF4_CAMSN</name>
<keyword evidence="1" id="KW-0539">Nucleus</keyword>
<feature type="compositionally biased region" description="Basic and acidic residues" evidence="2">
    <location>
        <begin position="312"/>
        <end position="328"/>
    </location>
</feature>
<feature type="DNA-binding region" description="HMG box" evidence="1">
    <location>
        <begin position="276"/>
        <end position="314"/>
    </location>
</feature>
<organism evidence="4 5">
    <name type="scientific">Camellia sinensis var. sinensis</name>
    <name type="common">China tea</name>
    <dbReference type="NCBI Taxonomy" id="542762"/>
    <lineage>
        <taxon>Eukaryota</taxon>
        <taxon>Viridiplantae</taxon>
        <taxon>Streptophyta</taxon>
        <taxon>Embryophyta</taxon>
        <taxon>Tracheophyta</taxon>
        <taxon>Spermatophyta</taxon>
        <taxon>Magnoliopsida</taxon>
        <taxon>eudicotyledons</taxon>
        <taxon>Gunneridae</taxon>
        <taxon>Pentapetalae</taxon>
        <taxon>asterids</taxon>
        <taxon>Ericales</taxon>
        <taxon>Theaceae</taxon>
        <taxon>Camellia</taxon>
    </lineage>
</organism>
<dbReference type="EMBL" id="SDRB02011549">
    <property type="protein sequence ID" value="THG00995.1"/>
    <property type="molecule type" value="Genomic_DNA"/>
</dbReference>
<gene>
    <name evidence="4" type="ORF">TEA_026479</name>
</gene>
<dbReference type="PROSITE" id="PS50118">
    <property type="entry name" value="HMG_BOX_2"/>
    <property type="match status" value="1"/>
</dbReference>
<feature type="compositionally biased region" description="Polar residues" evidence="2">
    <location>
        <begin position="437"/>
        <end position="449"/>
    </location>
</feature>
<reference evidence="4 5" key="1">
    <citation type="journal article" date="2018" name="Proc. Natl. Acad. Sci. U.S.A.">
        <title>Draft genome sequence of Camellia sinensis var. sinensis provides insights into the evolution of the tea genome and tea quality.</title>
        <authorList>
            <person name="Wei C."/>
            <person name="Yang H."/>
            <person name="Wang S."/>
            <person name="Zhao J."/>
            <person name="Liu C."/>
            <person name="Gao L."/>
            <person name="Xia E."/>
            <person name="Lu Y."/>
            <person name="Tai Y."/>
            <person name="She G."/>
            <person name="Sun J."/>
            <person name="Cao H."/>
            <person name="Tong W."/>
            <person name="Gao Q."/>
            <person name="Li Y."/>
            <person name="Deng W."/>
            <person name="Jiang X."/>
            <person name="Wang W."/>
            <person name="Chen Q."/>
            <person name="Zhang S."/>
            <person name="Li H."/>
            <person name="Wu J."/>
            <person name="Wang P."/>
            <person name="Li P."/>
            <person name="Shi C."/>
            <person name="Zheng F."/>
            <person name="Jian J."/>
            <person name="Huang B."/>
            <person name="Shan D."/>
            <person name="Shi M."/>
            <person name="Fang C."/>
            <person name="Yue Y."/>
            <person name="Li F."/>
            <person name="Li D."/>
            <person name="Wei S."/>
            <person name="Han B."/>
            <person name="Jiang C."/>
            <person name="Yin Y."/>
            <person name="Xia T."/>
            <person name="Zhang Z."/>
            <person name="Bennetzen J.L."/>
            <person name="Zhao S."/>
            <person name="Wan X."/>
        </authorList>
    </citation>
    <scope>NUCLEOTIDE SEQUENCE [LARGE SCALE GENOMIC DNA]</scope>
    <source>
        <strain evidence="5">cv. Shuchazao</strain>
        <tissue evidence="4">Leaf</tissue>
    </source>
</reference>
<dbReference type="STRING" id="542762.A0A4S4DEF4"/>
<dbReference type="PANTHER" id="PTHR46912">
    <property type="entry name" value="HIGH MOBILITY GROUP B PROTEIN 13"/>
    <property type="match status" value="1"/>
</dbReference>
<feature type="region of interest" description="Disordered" evidence="2">
    <location>
        <begin position="408"/>
        <end position="449"/>
    </location>
</feature>
<comment type="caution">
    <text evidence="4">The sequence shown here is derived from an EMBL/GenBank/DDBJ whole genome shotgun (WGS) entry which is preliminary data.</text>
</comment>
<dbReference type="InterPro" id="IPR044601">
    <property type="entry name" value="HMGB6/HMGB13"/>
</dbReference>
<feature type="region of interest" description="Disordered" evidence="2">
    <location>
        <begin position="312"/>
        <end position="353"/>
    </location>
</feature>
<dbReference type="SUPFAM" id="SSF47095">
    <property type="entry name" value="HMG-box"/>
    <property type="match status" value="1"/>
</dbReference>
<dbReference type="GO" id="GO:0003677">
    <property type="term" value="F:DNA binding"/>
    <property type="evidence" value="ECO:0007669"/>
    <property type="project" value="UniProtKB-UniRule"/>
</dbReference>
<feature type="region of interest" description="Disordered" evidence="2">
    <location>
        <begin position="152"/>
        <end position="177"/>
    </location>
</feature>
<keyword evidence="1" id="KW-0238">DNA-binding</keyword>
<sequence>MDQKVLQSETQNNHKPNNSFVMDCGSSLNDSFELKSIERQLHSAISSRILSIPRLSDHHYLPPQQPPQPISRKSSKFSYSFHKLLRSIFSPKQAKAGSQDLFFAVFDGSGSLLTILEVPASGGGGGISSECKSMAVAVVIRKSAFEQFTPTTSNSISLSSQPSLTPITPPLEDSAGKENHESLLQPQYANKTKKAGMKAKQQQQQNQSFEKELQEMQEKLQQLRIEKVQTEVLLKSREETLTMKEKELETRGKQREKLQMELKKLQKMKEFKPLMVMKITGEEWKNMIEKQKKPYKKIAKQNKEKYLEEMEAYKQRKEEESPNLKKEEDEMTLNGGLQAEEGGRVSQSQKEEDEMMKIHKQYALQLLKKNEKTNNIIEKKKKIADPNKPKKPASSFFLFRNLVKTISKPGIKKQHEPRSQDGIGRVQQICNNGGGKQQQPTIVTSKLEY</sequence>
<feature type="domain" description="HMG box" evidence="3">
    <location>
        <begin position="276"/>
        <end position="314"/>
    </location>
</feature>
<dbReference type="AlphaFoldDB" id="A0A4S4DEF4"/>
<evidence type="ECO:0000256" key="2">
    <source>
        <dbReference type="SAM" id="MobiDB-lite"/>
    </source>
</evidence>
<dbReference type="Gene3D" id="1.10.30.10">
    <property type="entry name" value="High mobility group box domain"/>
    <property type="match status" value="1"/>
</dbReference>
<feature type="region of interest" description="Disordered" evidence="2">
    <location>
        <begin position="1"/>
        <end position="21"/>
    </location>
</feature>
<keyword evidence="5" id="KW-1185">Reference proteome</keyword>
<proteinExistence type="predicted"/>
<dbReference type="Pfam" id="PF00505">
    <property type="entry name" value="HMG_box"/>
    <property type="match status" value="1"/>
</dbReference>
<feature type="compositionally biased region" description="Low complexity" evidence="2">
    <location>
        <begin position="152"/>
        <end position="166"/>
    </location>
</feature>
<evidence type="ECO:0000313" key="5">
    <source>
        <dbReference type="Proteomes" id="UP000306102"/>
    </source>
</evidence>
<dbReference type="InterPro" id="IPR009071">
    <property type="entry name" value="HMG_box_dom"/>
</dbReference>
<accession>A0A4S4DEF4</accession>
<feature type="region of interest" description="Disordered" evidence="2">
    <location>
        <begin position="190"/>
        <end position="211"/>
    </location>
</feature>
<evidence type="ECO:0000256" key="1">
    <source>
        <dbReference type="PROSITE-ProRule" id="PRU00267"/>
    </source>
</evidence>
<dbReference type="InterPro" id="IPR036910">
    <property type="entry name" value="HMG_box_dom_sf"/>
</dbReference>
<feature type="compositionally biased region" description="Low complexity" evidence="2">
    <location>
        <begin position="198"/>
        <end position="207"/>
    </location>
</feature>
<dbReference type="GO" id="GO:0005634">
    <property type="term" value="C:nucleus"/>
    <property type="evidence" value="ECO:0007669"/>
    <property type="project" value="UniProtKB-UniRule"/>
</dbReference>
<dbReference type="PANTHER" id="PTHR46912:SF1">
    <property type="entry name" value="HIGH MOBILITY GROUP B PROTEIN 13"/>
    <property type="match status" value="1"/>
</dbReference>
<evidence type="ECO:0000259" key="3">
    <source>
        <dbReference type="PROSITE" id="PS50118"/>
    </source>
</evidence>
<evidence type="ECO:0000313" key="4">
    <source>
        <dbReference type="EMBL" id="THG00995.1"/>
    </source>
</evidence>
<protein>
    <recommendedName>
        <fullName evidence="3">HMG box domain-containing protein</fullName>
    </recommendedName>
</protein>
<dbReference type="Proteomes" id="UP000306102">
    <property type="component" value="Unassembled WGS sequence"/>
</dbReference>